<organism evidence="2 3">
    <name type="scientific">Fumia xinanensis</name>
    <dbReference type="NCBI Taxonomy" id="2763659"/>
    <lineage>
        <taxon>Bacteria</taxon>
        <taxon>Bacillati</taxon>
        <taxon>Bacillota</taxon>
        <taxon>Clostridia</taxon>
        <taxon>Eubacteriales</taxon>
        <taxon>Oscillospiraceae</taxon>
        <taxon>Fumia</taxon>
    </lineage>
</organism>
<protein>
    <submittedName>
        <fullName evidence="2">Uncharacterized protein</fullName>
    </submittedName>
</protein>
<reference evidence="2" key="1">
    <citation type="submission" date="2020-08" db="EMBL/GenBank/DDBJ databases">
        <title>Genome public.</title>
        <authorList>
            <person name="Liu C."/>
            <person name="Sun Q."/>
        </authorList>
    </citation>
    <scope>NUCLEOTIDE SEQUENCE</scope>
    <source>
        <strain evidence="2">NSJ-33</strain>
    </source>
</reference>
<accession>A0A926E784</accession>
<gene>
    <name evidence="2" type="ORF">H8710_11765</name>
</gene>
<keyword evidence="1" id="KW-0812">Transmembrane</keyword>
<evidence type="ECO:0000313" key="3">
    <source>
        <dbReference type="Proteomes" id="UP000610760"/>
    </source>
</evidence>
<dbReference type="Proteomes" id="UP000610760">
    <property type="component" value="Unassembled WGS sequence"/>
</dbReference>
<keyword evidence="1" id="KW-1133">Transmembrane helix</keyword>
<evidence type="ECO:0000256" key="1">
    <source>
        <dbReference type="SAM" id="Phobius"/>
    </source>
</evidence>
<keyword evidence="3" id="KW-1185">Reference proteome</keyword>
<evidence type="ECO:0000313" key="2">
    <source>
        <dbReference type="EMBL" id="MBC8560740.1"/>
    </source>
</evidence>
<name>A0A926E784_9FIRM</name>
<dbReference type="RefSeq" id="WP_249295990.1">
    <property type="nucleotide sequence ID" value="NZ_JACRSV010000004.1"/>
</dbReference>
<feature type="transmembrane region" description="Helical" evidence="1">
    <location>
        <begin position="7"/>
        <end position="27"/>
    </location>
</feature>
<sequence length="50" mass="5474">MNDKKKLIELFVYIAIIIIGCILLITSGKKDTANKMMDMGGNTSVAVLDE</sequence>
<keyword evidence="1" id="KW-0472">Membrane</keyword>
<dbReference type="AlphaFoldDB" id="A0A926E784"/>
<comment type="caution">
    <text evidence="2">The sequence shown here is derived from an EMBL/GenBank/DDBJ whole genome shotgun (WGS) entry which is preliminary data.</text>
</comment>
<dbReference type="EMBL" id="JACRSV010000004">
    <property type="protein sequence ID" value="MBC8560740.1"/>
    <property type="molecule type" value="Genomic_DNA"/>
</dbReference>
<proteinExistence type="predicted"/>
<dbReference type="PROSITE" id="PS51257">
    <property type="entry name" value="PROKAR_LIPOPROTEIN"/>
    <property type="match status" value="1"/>
</dbReference>